<feature type="transmembrane region" description="Helical" evidence="10">
    <location>
        <begin position="83"/>
        <end position="107"/>
    </location>
</feature>
<dbReference type="NCBIfam" id="NF006939">
    <property type="entry name" value="PRK09421.1"/>
    <property type="match status" value="1"/>
</dbReference>
<comment type="caution">
    <text evidence="11">Lacks conserved residue(s) required for the propagation of feature annotation.</text>
</comment>
<dbReference type="InterPro" id="IPR035906">
    <property type="entry name" value="MetI-like_sf"/>
</dbReference>
<gene>
    <name evidence="13" type="primary">modB</name>
    <name evidence="13" type="ORF">ILT43_09590</name>
</gene>
<feature type="domain" description="ABC transmembrane type-1" evidence="12">
    <location>
        <begin position="10"/>
        <end position="213"/>
    </location>
</feature>
<proteinExistence type="inferred from homology"/>
<dbReference type="EMBL" id="JAFEMC010000002">
    <property type="protein sequence ID" value="MBM6576626.1"/>
    <property type="molecule type" value="Genomic_DNA"/>
</dbReference>
<sequence length="228" mass="23270">MLTAAEWEALRLTLLVAGEATVFGMIAAVGFAWVLARYRFPGRVLLDAGLHAPLILPPVVVGFVLLAIFGVQGPVGRWLDAWFGVRLAFTSAGAALAAGVCAFPLMLRSVRLAIEGVDPKLEEAAQSLGAGAWDRAVTIVLPLAWPGLVAGAVVGFAAALGEFGAVITFAASIPGETQTLPLAIYAALQVPGGEATAARLSAIAFALAIAGLVASEALLRFGRRGAGA</sequence>
<keyword evidence="5" id="KW-1003">Cell membrane</keyword>
<dbReference type="NCBIfam" id="TIGR02141">
    <property type="entry name" value="modB_ABC"/>
    <property type="match status" value="1"/>
</dbReference>
<reference evidence="13 14" key="1">
    <citation type="submission" date="2020-12" db="EMBL/GenBank/DDBJ databases">
        <title>Sphingomonas sp.</title>
        <authorList>
            <person name="Kim M.K."/>
        </authorList>
    </citation>
    <scope>NUCLEOTIDE SEQUENCE [LARGE SCALE GENOMIC DNA]</scope>
    <source>
        <strain evidence="13 14">BT552</strain>
    </source>
</reference>
<dbReference type="Proteomes" id="UP000763641">
    <property type="component" value="Unassembled WGS sequence"/>
</dbReference>
<evidence type="ECO:0000256" key="5">
    <source>
        <dbReference type="ARBA" id="ARBA00022475"/>
    </source>
</evidence>
<evidence type="ECO:0000256" key="11">
    <source>
        <dbReference type="RuleBase" id="RU365097"/>
    </source>
</evidence>
<comment type="function">
    <text evidence="1 11">Part of the binding-protein-dependent transport system for molybdenum; probably responsible for the translocation of the substrate across the membrane.</text>
</comment>
<dbReference type="Pfam" id="PF00528">
    <property type="entry name" value="BPD_transp_1"/>
    <property type="match status" value="1"/>
</dbReference>
<feature type="transmembrane region" description="Helical" evidence="10">
    <location>
        <begin position="200"/>
        <end position="219"/>
    </location>
</feature>
<comment type="subcellular location">
    <subcellularLocation>
        <location evidence="11">Cell inner membrane</location>
        <topology evidence="11">Multi-pass membrane protein</topology>
    </subcellularLocation>
    <subcellularLocation>
        <location evidence="2 10">Cell membrane</location>
        <topology evidence="2 10">Multi-pass membrane protein</topology>
    </subcellularLocation>
</comment>
<evidence type="ECO:0000259" key="12">
    <source>
        <dbReference type="PROSITE" id="PS50928"/>
    </source>
</evidence>
<dbReference type="InterPro" id="IPR011867">
    <property type="entry name" value="ModB_ABC"/>
</dbReference>
<evidence type="ECO:0000256" key="10">
    <source>
        <dbReference type="RuleBase" id="RU363032"/>
    </source>
</evidence>
<comment type="similarity">
    <text evidence="3 11">Belongs to the binding-protein-dependent transport system permease family. CysTW subfamily.</text>
</comment>
<dbReference type="PANTHER" id="PTHR30183:SF3">
    <property type="entry name" value="MOLYBDENUM TRANSPORT SYSTEM PERMEASE PROTEIN MODB"/>
    <property type="match status" value="1"/>
</dbReference>
<dbReference type="PANTHER" id="PTHR30183">
    <property type="entry name" value="MOLYBDENUM TRANSPORT SYSTEM PERMEASE PROTEIN MODB"/>
    <property type="match status" value="1"/>
</dbReference>
<evidence type="ECO:0000313" key="14">
    <source>
        <dbReference type="Proteomes" id="UP000763641"/>
    </source>
</evidence>
<dbReference type="SUPFAM" id="SSF161098">
    <property type="entry name" value="MetI-like"/>
    <property type="match status" value="1"/>
</dbReference>
<evidence type="ECO:0000256" key="1">
    <source>
        <dbReference type="ARBA" id="ARBA00002949"/>
    </source>
</evidence>
<evidence type="ECO:0000256" key="6">
    <source>
        <dbReference type="ARBA" id="ARBA00022505"/>
    </source>
</evidence>
<evidence type="ECO:0000256" key="3">
    <source>
        <dbReference type="ARBA" id="ARBA00007069"/>
    </source>
</evidence>
<keyword evidence="8 10" id="KW-1133">Transmembrane helix</keyword>
<feature type="transmembrane region" description="Helical" evidence="10">
    <location>
        <begin position="48"/>
        <end position="71"/>
    </location>
</feature>
<evidence type="ECO:0000256" key="2">
    <source>
        <dbReference type="ARBA" id="ARBA00004651"/>
    </source>
</evidence>
<evidence type="ECO:0000256" key="4">
    <source>
        <dbReference type="ARBA" id="ARBA00022448"/>
    </source>
</evidence>
<evidence type="ECO:0000313" key="13">
    <source>
        <dbReference type="EMBL" id="MBM6576626.1"/>
    </source>
</evidence>
<dbReference type="RefSeq" id="WP_204198730.1">
    <property type="nucleotide sequence ID" value="NZ_JAFEMC010000002.1"/>
</dbReference>
<keyword evidence="7 10" id="KW-0812">Transmembrane</keyword>
<accession>A0ABS2D6T5</accession>
<evidence type="ECO:0000256" key="7">
    <source>
        <dbReference type="ARBA" id="ARBA00022692"/>
    </source>
</evidence>
<keyword evidence="14" id="KW-1185">Reference proteome</keyword>
<feature type="transmembrane region" description="Helical" evidence="10">
    <location>
        <begin position="12"/>
        <end position="36"/>
    </location>
</feature>
<dbReference type="CDD" id="cd06261">
    <property type="entry name" value="TM_PBP2"/>
    <property type="match status" value="1"/>
</dbReference>
<protein>
    <recommendedName>
        <fullName evidence="11">Molybdenum transport system permease</fullName>
    </recommendedName>
</protein>
<dbReference type="Gene3D" id="1.10.3720.10">
    <property type="entry name" value="MetI-like"/>
    <property type="match status" value="1"/>
</dbReference>
<dbReference type="PROSITE" id="PS50928">
    <property type="entry name" value="ABC_TM1"/>
    <property type="match status" value="1"/>
</dbReference>
<comment type="caution">
    <text evidence="13">The sequence shown here is derived from an EMBL/GenBank/DDBJ whole genome shotgun (WGS) entry which is preliminary data.</text>
</comment>
<evidence type="ECO:0000256" key="8">
    <source>
        <dbReference type="ARBA" id="ARBA00022989"/>
    </source>
</evidence>
<keyword evidence="9 10" id="KW-0472">Membrane</keyword>
<name>A0ABS2D6T5_9SPHN</name>
<keyword evidence="6 11" id="KW-0500">Molybdenum</keyword>
<organism evidence="13 14">
    <name type="scientific">Sphingomonas longa</name>
    <dbReference type="NCBI Taxonomy" id="2778730"/>
    <lineage>
        <taxon>Bacteria</taxon>
        <taxon>Pseudomonadati</taxon>
        <taxon>Pseudomonadota</taxon>
        <taxon>Alphaproteobacteria</taxon>
        <taxon>Sphingomonadales</taxon>
        <taxon>Sphingomonadaceae</taxon>
        <taxon>Sphingomonas</taxon>
    </lineage>
</organism>
<keyword evidence="4 10" id="KW-0813">Transport</keyword>
<dbReference type="InterPro" id="IPR000515">
    <property type="entry name" value="MetI-like"/>
</dbReference>
<evidence type="ECO:0000256" key="9">
    <source>
        <dbReference type="ARBA" id="ARBA00023136"/>
    </source>
</evidence>
<keyword evidence="11" id="KW-0997">Cell inner membrane</keyword>